<accession>A0A017HLA4</accession>
<organism evidence="1 2">
    <name type="scientific">Rubellimicrobium mesophilum DSM 19309</name>
    <dbReference type="NCBI Taxonomy" id="442562"/>
    <lineage>
        <taxon>Bacteria</taxon>
        <taxon>Pseudomonadati</taxon>
        <taxon>Pseudomonadota</taxon>
        <taxon>Alphaproteobacteria</taxon>
        <taxon>Rhodobacterales</taxon>
        <taxon>Roseobacteraceae</taxon>
        <taxon>Rubellimicrobium</taxon>
    </lineage>
</organism>
<keyword evidence="2" id="KW-1185">Reference proteome</keyword>
<sequence length="115" mass="13083">MAYIDGFLAAVPIANKDVYRDHSARMATIMRRYGALHCVETWGDDVPEGKVTSFPMAVQRKDDEAVVFSWVWWPDKATRDAAWKRMMDDAEMSAEAMPFDGKRMIFGGFEVLVEA</sequence>
<dbReference type="SUPFAM" id="SSF54909">
    <property type="entry name" value="Dimeric alpha+beta barrel"/>
    <property type="match status" value="1"/>
</dbReference>
<gene>
    <name evidence="1" type="ORF">Rumeso_03227</name>
</gene>
<dbReference type="InterPro" id="IPR009874">
    <property type="entry name" value="DUF1428"/>
</dbReference>
<comment type="caution">
    <text evidence="1">The sequence shown here is derived from an EMBL/GenBank/DDBJ whole genome shotgun (WGS) entry which is preliminary data.</text>
</comment>
<dbReference type="Pfam" id="PF07237">
    <property type="entry name" value="DUF1428"/>
    <property type="match status" value="1"/>
</dbReference>
<dbReference type="OrthoDB" id="9792392at2"/>
<dbReference type="EMBL" id="AOSK01000091">
    <property type="protein sequence ID" value="EYD75131.1"/>
    <property type="molecule type" value="Genomic_DNA"/>
</dbReference>
<dbReference type="Proteomes" id="UP000019666">
    <property type="component" value="Unassembled WGS sequence"/>
</dbReference>
<dbReference type="STRING" id="442562.Rumeso_03227"/>
<dbReference type="InterPro" id="IPR011008">
    <property type="entry name" value="Dimeric_a/b-barrel"/>
</dbReference>
<dbReference type="HOGENOM" id="CLU_136844_0_0_5"/>
<dbReference type="PIRSF" id="PIRSF007028">
    <property type="entry name" value="UCP007028"/>
    <property type="match status" value="1"/>
</dbReference>
<name>A0A017HLA4_9RHOB</name>
<dbReference type="Gene3D" id="3.30.70.100">
    <property type="match status" value="1"/>
</dbReference>
<evidence type="ECO:0000313" key="1">
    <source>
        <dbReference type="EMBL" id="EYD75131.1"/>
    </source>
</evidence>
<protein>
    <submittedName>
        <fullName evidence="1">RNA signal recognition particle 4.5S ribosomal RNA</fullName>
    </submittedName>
</protein>
<dbReference type="RefSeq" id="WP_037278015.1">
    <property type="nucleotide sequence ID" value="NZ_KK088553.1"/>
</dbReference>
<evidence type="ECO:0000313" key="2">
    <source>
        <dbReference type="Proteomes" id="UP000019666"/>
    </source>
</evidence>
<dbReference type="AlphaFoldDB" id="A0A017HLA4"/>
<proteinExistence type="predicted"/>
<reference evidence="1 2" key="1">
    <citation type="submission" date="2013-02" db="EMBL/GenBank/DDBJ databases">
        <authorList>
            <person name="Fiebig A."/>
            <person name="Goeker M."/>
            <person name="Klenk H.-P.P."/>
        </authorList>
    </citation>
    <scope>NUCLEOTIDE SEQUENCE [LARGE SCALE GENOMIC DNA]</scope>
    <source>
        <strain evidence="1 2">DSM 19309</strain>
    </source>
</reference>
<dbReference type="PATRIC" id="fig|442562.3.peg.3173"/>